<comment type="caution">
    <text evidence="1">The sequence shown here is derived from an EMBL/GenBank/DDBJ whole genome shotgun (WGS) entry which is preliminary data.</text>
</comment>
<dbReference type="Pfam" id="PF19578">
    <property type="entry name" value="DUF6090"/>
    <property type="match status" value="1"/>
</dbReference>
<accession>A0A502KZZ4</accession>
<dbReference type="OrthoDB" id="1442330at2"/>
<dbReference type="Proteomes" id="UP000315303">
    <property type="component" value="Unassembled WGS sequence"/>
</dbReference>
<dbReference type="EMBL" id="SAWY01000019">
    <property type="protein sequence ID" value="TPH15561.1"/>
    <property type="molecule type" value="Genomic_DNA"/>
</dbReference>
<proteinExistence type="predicted"/>
<protein>
    <submittedName>
        <fullName evidence="1">Uncharacterized protein</fullName>
    </submittedName>
</protein>
<reference evidence="1 2" key="1">
    <citation type="submission" date="2019-01" db="EMBL/GenBank/DDBJ databases">
        <title>Litorilituus lipolytica sp. nov., isolated from intertidal sand of the Yellow Sea in China.</title>
        <authorList>
            <person name="Liu A."/>
        </authorList>
    </citation>
    <scope>NUCLEOTIDE SEQUENCE [LARGE SCALE GENOMIC DNA]</scope>
    <source>
        <strain evidence="1 2">RZ04</strain>
    </source>
</reference>
<dbReference type="RefSeq" id="WP_140602960.1">
    <property type="nucleotide sequence ID" value="NZ_SAWY01000019.1"/>
</dbReference>
<keyword evidence="2" id="KW-1185">Reference proteome</keyword>
<name>A0A502KZZ4_9GAMM</name>
<sequence>MINKESIKKFTIESAAIISSILIAFSIDSYWDIYKQEQSQKTAIEALKMEFEESHDSLKGAISQKNGVVKRMTKLILMTDAEVTTLEAKESQKMINSLSTVYTYIPLTASLDSLVSSGELNKINNKKLREALAAYRSELESLNRTQKWALETVNLRTIPFLAERIPMHLFSYNGPLVESNVHDLTNELNSKAVSTYIAPLFNEIAFRNLAQNRLLSARLTILKLKVLQECVVKVCMVLKNKNCISIEA</sequence>
<dbReference type="InterPro" id="IPR045749">
    <property type="entry name" value="DUF6090"/>
</dbReference>
<gene>
    <name evidence="1" type="ORF">EPA86_08245</name>
</gene>
<evidence type="ECO:0000313" key="1">
    <source>
        <dbReference type="EMBL" id="TPH15561.1"/>
    </source>
</evidence>
<organism evidence="1 2">
    <name type="scientific">Litorilituus lipolyticus</name>
    <dbReference type="NCBI Taxonomy" id="2491017"/>
    <lineage>
        <taxon>Bacteria</taxon>
        <taxon>Pseudomonadati</taxon>
        <taxon>Pseudomonadota</taxon>
        <taxon>Gammaproteobacteria</taxon>
        <taxon>Alteromonadales</taxon>
        <taxon>Colwelliaceae</taxon>
        <taxon>Litorilituus</taxon>
    </lineage>
</organism>
<dbReference type="AlphaFoldDB" id="A0A502KZZ4"/>
<evidence type="ECO:0000313" key="2">
    <source>
        <dbReference type="Proteomes" id="UP000315303"/>
    </source>
</evidence>